<dbReference type="PANTHER" id="PTHR15111:SF0">
    <property type="entry name" value="UNCONVENTIONAL PREFOLDIN RPB5 INTERACTOR 1"/>
    <property type="match status" value="1"/>
</dbReference>
<gene>
    <name evidence="5" type="ORF">LWI28_020590</name>
</gene>
<sequence>MEEPTVKGTVTPLSSMFPVEDAQRAAKRVVDALSEKQQELNQVKEFIADNTNLIKLVQKLPEELHHDIMVPFGKAAFFPGRLIHTNEFLVLLGEGYYADRTSKQTVEILNRRGKALESQVNSIKAMMQDFQAEASFFDATANEAAEGLVEIREEYVEENSSERVSDPGSIKQRLSSFSEADNTNVEDEEYARMMSRLDELEQEELAAEVDNEVDEDNQNQGNTAKSDKEIYEDEEYARMMSRLDKFEQEELAAEIDNEVDEDNQGNAAKSDKESDEDERAITDFDQFSDQIAPDHNFRHSEELRSSKRPQRTKDKKTSEDFSNNFCRQQDLSDQSCTDLTVQAVTRDIVKSSNAEKASMLPEVKEKDGAVPSSKNEVSAQSSKPGIDNSEVSAQTSKPGFDIQKAFTGSVVEHTPKIQTSTWEQAEISSKPSKPVSRFKMQRR</sequence>
<dbReference type="EMBL" id="JAJSOW010000102">
    <property type="protein sequence ID" value="KAI9177915.1"/>
    <property type="molecule type" value="Genomic_DNA"/>
</dbReference>
<dbReference type="GO" id="GO:0006457">
    <property type="term" value="P:protein folding"/>
    <property type="evidence" value="ECO:0007669"/>
    <property type="project" value="UniProtKB-ARBA"/>
</dbReference>
<dbReference type="GO" id="GO:0000122">
    <property type="term" value="P:negative regulation of transcription by RNA polymerase II"/>
    <property type="evidence" value="ECO:0007669"/>
    <property type="project" value="TreeGrafter"/>
</dbReference>
<comment type="subcellular location">
    <subcellularLocation>
        <location evidence="1">Nucleus</location>
    </subcellularLocation>
</comment>
<evidence type="ECO:0000313" key="6">
    <source>
        <dbReference type="Proteomes" id="UP001064489"/>
    </source>
</evidence>
<accession>A0AAD5IVD8</accession>
<dbReference type="GO" id="GO:0003682">
    <property type="term" value="F:chromatin binding"/>
    <property type="evidence" value="ECO:0007669"/>
    <property type="project" value="TreeGrafter"/>
</dbReference>
<feature type="compositionally biased region" description="Polar residues" evidence="4">
    <location>
        <begin position="172"/>
        <end position="183"/>
    </location>
</feature>
<feature type="compositionally biased region" description="Basic and acidic residues" evidence="4">
    <location>
        <begin position="295"/>
        <end position="319"/>
    </location>
</feature>
<feature type="compositionally biased region" description="Polar residues" evidence="4">
    <location>
        <begin position="372"/>
        <end position="397"/>
    </location>
</feature>
<dbReference type="InterPro" id="IPR009053">
    <property type="entry name" value="Prefoldin"/>
</dbReference>
<feature type="compositionally biased region" description="Polar residues" evidence="4">
    <location>
        <begin position="320"/>
        <end position="329"/>
    </location>
</feature>
<dbReference type="SUPFAM" id="SSF46579">
    <property type="entry name" value="Prefoldin"/>
    <property type="match status" value="1"/>
</dbReference>
<keyword evidence="6" id="KW-1185">Reference proteome</keyword>
<feature type="region of interest" description="Disordered" evidence="4">
    <location>
        <begin position="255"/>
        <end position="329"/>
    </location>
</feature>
<dbReference type="InterPro" id="IPR052255">
    <property type="entry name" value="RNA_pol_II_subunit5-mediator"/>
</dbReference>
<evidence type="ECO:0000313" key="5">
    <source>
        <dbReference type="EMBL" id="KAI9177915.1"/>
    </source>
</evidence>
<feature type="region of interest" description="Disordered" evidence="4">
    <location>
        <begin position="158"/>
        <end position="186"/>
    </location>
</feature>
<dbReference type="Gene3D" id="1.10.287.370">
    <property type="match status" value="1"/>
</dbReference>
<feature type="region of interest" description="Disordered" evidence="4">
    <location>
        <begin position="209"/>
        <end position="232"/>
    </location>
</feature>
<dbReference type="GO" id="GO:0019212">
    <property type="term" value="F:phosphatase inhibitor activity"/>
    <property type="evidence" value="ECO:0007669"/>
    <property type="project" value="TreeGrafter"/>
</dbReference>
<evidence type="ECO:0000256" key="2">
    <source>
        <dbReference type="ARBA" id="ARBA00023242"/>
    </source>
</evidence>
<dbReference type="GO" id="GO:0009409">
    <property type="term" value="P:response to cold"/>
    <property type="evidence" value="ECO:0007669"/>
    <property type="project" value="UniProtKB-ARBA"/>
</dbReference>
<dbReference type="GO" id="GO:0005634">
    <property type="term" value="C:nucleus"/>
    <property type="evidence" value="ECO:0007669"/>
    <property type="project" value="UniProtKB-SubCell"/>
</dbReference>
<comment type="caution">
    <text evidence="5">The sequence shown here is derived from an EMBL/GenBank/DDBJ whole genome shotgun (WGS) entry which is preliminary data.</text>
</comment>
<dbReference type="CDD" id="cd23159">
    <property type="entry name" value="Prefoldin_URI1"/>
    <property type="match status" value="1"/>
</dbReference>
<protein>
    <recommendedName>
        <fullName evidence="7">RNA polymerase II subunit 5-mediating protein homolog</fullName>
    </recommendedName>
</protein>
<evidence type="ECO:0000256" key="4">
    <source>
        <dbReference type="SAM" id="MobiDB-lite"/>
    </source>
</evidence>
<evidence type="ECO:0008006" key="7">
    <source>
        <dbReference type="Google" id="ProtNLM"/>
    </source>
</evidence>
<feature type="region of interest" description="Disordered" evidence="4">
    <location>
        <begin position="350"/>
        <end position="400"/>
    </location>
</feature>
<dbReference type="Pfam" id="PF02996">
    <property type="entry name" value="Prefoldin"/>
    <property type="match status" value="1"/>
</dbReference>
<dbReference type="Proteomes" id="UP001064489">
    <property type="component" value="Chromosome 5"/>
</dbReference>
<proteinExistence type="inferred from homology"/>
<feature type="compositionally biased region" description="Polar residues" evidence="4">
    <location>
        <begin position="416"/>
        <end position="431"/>
    </location>
</feature>
<reference evidence="5" key="2">
    <citation type="submission" date="2023-02" db="EMBL/GenBank/DDBJ databases">
        <authorList>
            <person name="Swenson N.G."/>
            <person name="Wegrzyn J.L."/>
            <person name="Mcevoy S.L."/>
        </authorList>
    </citation>
    <scope>NUCLEOTIDE SEQUENCE</scope>
    <source>
        <strain evidence="5">91603</strain>
        <tissue evidence="5">Leaf</tissue>
    </source>
</reference>
<name>A0AAD5IVD8_ACENE</name>
<dbReference type="InterPro" id="IPR004127">
    <property type="entry name" value="Prefoldin_subunit_alpha"/>
</dbReference>
<dbReference type="AlphaFoldDB" id="A0AAD5IVD8"/>
<dbReference type="PANTHER" id="PTHR15111">
    <property type="entry name" value="RNA POLYMERASE II SUBUNIT 5-MEDIATING PROTEIN NNX3"/>
    <property type="match status" value="1"/>
</dbReference>
<comment type="similarity">
    <text evidence="3">Belongs to the RNA polymerase II subunit 5-mediating protein family.</text>
</comment>
<keyword evidence="2" id="KW-0539">Nucleus</keyword>
<dbReference type="GO" id="GO:0003714">
    <property type="term" value="F:transcription corepressor activity"/>
    <property type="evidence" value="ECO:0007669"/>
    <property type="project" value="TreeGrafter"/>
</dbReference>
<organism evidence="5 6">
    <name type="scientific">Acer negundo</name>
    <name type="common">Box elder</name>
    <dbReference type="NCBI Taxonomy" id="4023"/>
    <lineage>
        <taxon>Eukaryota</taxon>
        <taxon>Viridiplantae</taxon>
        <taxon>Streptophyta</taxon>
        <taxon>Embryophyta</taxon>
        <taxon>Tracheophyta</taxon>
        <taxon>Spermatophyta</taxon>
        <taxon>Magnoliopsida</taxon>
        <taxon>eudicotyledons</taxon>
        <taxon>Gunneridae</taxon>
        <taxon>Pentapetalae</taxon>
        <taxon>rosids</taxon>
        <taxon>malvids</taxon>
        <taxon>Sapindales</taxon>
        <taxon>Sapindaceae</taxon>
        <taxon>Hippocastanoideae</taxon>
        <taxon>Acereae</taxon>
        <taxon>Acer</taxon>
    </lineage>
</organism>
<evidence type="ECO:0000256" key="3">
    <source>
        <dbReference type="ARBA" id="ARBA00038295"/>
    </source>
</evidence>
<evidence type="ECO:0000256" key="1">
    <source>
        <dbReference type="ARBA" id="ARBA00004123"/>
    </source>
</evidence>
<feature type="region of interest" description="Disordered" evidence="4">
    <location>
        <begin position="415"/>
        <end position="443"/>
    </location>
</feature>
<reference evidence="5" key="1">
    <citation type="journal article" date="2022" name="Plant J.">
        <title>Strategies of tolerance reflected in two North American maple genomes.</title>
        <authorList>
            <person name="McEvoy S.L."/>
            <person name="Sezen U.U."/>
            <person name="Trouern-Trend A."/>
            <person name="McMahon S.M."/>
            <person name="Schaberg P.G."/>
            <person name="Yang J."/>
            <person name="Wegrzyn J.L."/>
            <person name="Swenson N.G."/>
        </authorList>
    </citation>
    <scope>NUCLEOTIDE SEQUENCE</scope>
    <source>
        <strain evidence="5">91603</strain>
    </source>
</reference>